<evidence type="ECO:0000313" key="1">
    <source>
        <dbReference type="EMBL" id="MBC2596232.1"/>
    </source>
</evidence>
<dbReference type="AlphaFoldDB" id="A0A842HIK5"/>
<reference evidence="1 2" key="1">
    <citation type="submission" date="2020-07" db="EMBL/GenBank/DDBJ databases">
        <authorList>
            <person name="Feng X."/>
        </authorList>
    </citation>
    <scope>NUCLEOTIDE SEQUENCE [LARGE SCALE GENOMIC DNA]</scope>
    <source>
        <strain evidence="1 2">JCM31066</strain>
    </source>
</reference>
<dbReference type="Proteomes" id="UP000546464">
    <property type="component" value="Unassembled WGS sequence"/>
</dbReference>
<dbReference type="InterPro" id="IPR018743">
    <property type="entry name" value="DUF2292"/>
</dbReference>
<sequence length="61" mass="6917">MNRTATSPSDTQSWQHLVIEKVASLRFGVVQIVVHNGKVTQVECTEKTRFDDSADTRRVSR</sequence>
<gene>
    <name evidence="1" type="ORF">H5P28_18340</name>
</gene>
<dbReference type="Pfam" id="PF10055">
    <property type="entry name" value="DUF2292"/>
    <property type="match status" value="1"/>
</dbReference>
<organism evidence="1 2">
    <name type="scientific">Ruficoccus amylovorans</name>
    <dbReference type="NCBI Taxonomy" id="1804625"/>
    <lineage>
        <taxon>Bacteria</taxon>
        <taxon>Pseudomonadati</taxon>
        <taxon>Verrucomicrobiota</taxon>
        <taxon>Opitutia</taxon>
        <taxon>Puniceicoccales</taxon>
        <taxon>Cerasicoccaceae</taxon>
        <taxon>Ruficoccus</taxon>
    </lineage>
</organism>
<name>A0A842HIK5_9BACT</name>
<proteinExistence type="predicted"/>
<dbReference type="EMBL" id="JACHVB010000063">
    <property type="protein sequence ID" value="MBC2596232.1"/>
    <property type="molecule type" value="Genomic_DNA"/>
</dbReference>
<comment type="caution">
    <text evidence="1">The sequence shown here is derived from an EMBL/GenBank/DDBJ whole genome shotgun (WGS) entry which is preliminary data.</text>
</comment>
<evidence type="ECO:0000313" key="2">
    <source>
        <dbReference type="Proteomes" id="UP000546464"/>
    </source>
</evidence>
<dbReference type="RefSeq" id="WP_185677145.1">
    <property type="nucleotide sequence ID" value="NZ_JACHVB010000063.1"/>
</dbReference>
<protein>
    <submittedName>
        <fullName evidence="1">YezD family protein</fullName>
    </submittedName>
</protein>
<accession>A0A842HIK5</accession>
<keyword evidence="2" id="KW-1185">Reference proteome</keyword>